<gene>
    <name evidence="5" type="ORF">Tco_1089971</name>
</gene>
<dbReference type="InterPro" id="IPR036431">
    <property type="entry name" value="ARID_dom_sf"/>
</dbReference>
<reference evidence="5" key="2">
    <citation type="submission" date="2022-01" db="EMBL/GenBank/DDBJ databases">
        <authorList>
            <person name="Yamashiro T."/>
            <person name="Shiraishi A."/>
            <person name="Satake H."/>
            <person name="Nakayama K."/>
        </authorList>
    </citation>
    <scope>NUCLEOTIDE SEQUENCE</scope>
</reference>
<evidence type="ECO:0000259" key="4">
    <source>
        <dbReference type="PROSITE" id="PS51011"/>
    </source>
</evidence>
<organism evidence="5 6">
    <name type="scientific">Tanacetum coccineum</name>
    <dbReference type="NCBI Taxonomy" id="301880"/>
    <lineage>
        <taxon>Eukaryota</taxon>
        <taxon>Viridiplantae</taxon>
        <taxon>Streptophyta</taxon>
        <taxon>Embryophyta</taxon>
        <taxon>Tracheophyta</taxon>
        <taxon>Spermatophyta</taxon>
        <taxon>Magnoliopsida</taxon>
        <taxon>eudicotyledons</taxon>
        <taxon>Gunneridae</taxon>
        <taxon>Pentapetalae</taxon>
        <taxon>asterids</taxon>
        <taxon>campanulids</taxon>
        <taxon>Asterales</taxon>
        <taxon>Asteraceae</taxon>
        <taxon>Asteroideae</taxon>
        <taxon>Anthemideae</taxon>
        <taxon>Anthemidinae</taxon>
        <taxon>Tanacetum</taxon>
    </lineage>
</organism>
<dbReference type="InterPro" id="IPR036875">
    <property type="entry name" value="Znf_CCHC_sf"/>
</dbReference>
<dbReference type="Proteomes" id="UP001151760">
    <property type="component" value="Unassembled WGS sequence"/>
</dbReference>
<feature type="region of interest" description="Disordered" evidence="2">
    <location>
        <begin position="402"/>
        <end position="438"/>
    </location>
</feature>
<keyword evidence="1" id="KW-0862">Zinc</keyword>
<feature type="domain" description="CCHC-type" evidence="3">
    <location>
        <begin position="384"/>
        <end position="399"/>
    </location>
</feature>
<dbReference type="SMART" id="SM00343">
    <property type="entry name" value="ZnF_C2HC"/>
    <property type="match status" value="1"/>
</dbReference>
<accession>A0ABQ5I316</accession>
<dbReference type="InterPro" id="IPR001606">
    <property type="entry name" value="ARID_dom"/>
</dbReference>
<keyword evidence="5" id="KW-0238">DNA-binding</keyword>
<dbReference type="PROSITE" id="PS51011">
    <property type="entry name" value="ARID"/>
    <property type="match status" value="1"/>
</dbReference>
<protein>
    <submittedName>
        <fullName evidence="5">ARID DNA-binding domain-containing protein</fullName>
    </submittedName>
</protein>
<dbReference type="EMBL" id="BQNB010020297">
    <property type="protein sequence ID" value="GJT94453.1"/>
    <property type="molecule type" value="Genomic_DNA"/>
</dbReference>
<dbReference type="InterPro" id="IPR013103">
    <property type="entry name" value="RVT_2"/>
</dbReference>
<dbReference type="Pfam" id="PF00098">
    <property type="entry name" value="zf-CCHC"/>
    <property type="match status" value="1"/>
</dbReference>
<evidence type="ECO:0000256" key="2">
    <source>
        <dbReference type="SAM" id="MobiDB-lite"/>
    </source>
</evidence>
<dbReference type="SUPFAM" id="SSF57756">
    <property type="entry name" value="Retrovirus zinc finger-like domains"/>
    <property type="match status" value="1"/>
</dbReference>
<comment type="caution">
    <text evidence="5">The sequence shown here is derived from an EMBL/GenBank/DDBJ whole genome shotgun (WGS) entry which is preliminary data.</text>
</comment>
<dbReference type="Gene3D" id="4.10.60.10">
    <property type="entry name" value="Zinc finger, CCHC-type"/>
    <property type="match status" value="1"/>
</dbReference>
<dbReference type="CDD" id="cd16100">
    <property type="entry name" value="ARID"/>
    <property type="match status" value="1"/>
</dbReference>
<feature type="domain" description="ARID" evidence="4">
    <location>
        <begin position="221"/>
        <end position="313"/>
    </location>
</feature>
<evidence type="ECO:0000313" key="6">
    <source>
        <dbReference type="Proteomes" id="UP001151760"/>
    </source>
</evidence>
<dbReference type="Pfam" id="PF01388">
    <property type="entry name" value="ARID"/>
    <property type="match status" value="1"/>
</dbReference>
<dbReference type="SUPFAM" id="SSF46774">
    <property type="entry name" value="ARID-like"/>
    <property type="match status" value="1"/>
</dbReference>
<dbReference type="Gene3D" id="1.10.150.60">
    <property type="entry name" value="ARID DNA-binding domain"/>
    <property type="match status" value="1"/>
</dbReference>
<name>A0ABQ5I316_9ASTR</name>
<evidence type="ECO:0000313" key="5">
    <source>
        <dbReference type="EMBL" id="GJT94453.1"/>
    </source>
</evidence>
<evidence type="ECO:0000256" key="1">
    <source>
        <dbReference type="PROSITE-ProRule" id="PRU00047"/>
    </source>
</evidence>
<keyword evidence="1" id="KW-0863">Zinc-finger</keyword>
<reference evidence="5" key="1">
    <citation type="journal article" date="2022" name="Int. J. Mol. Sci.">
        <title>Draft Genome of Tanacetum Coccineum: Genomic Comparison of Closely Related Tanacetum-Family Plants.</title>
        <authorList>
            <person name="Yamashiro T."/>
            <person name="Shiraishi A."/>
            <person name="Nakayama K."/>
            <person name="Satake H."/>
        </authorList>
    </citation>
    <scope>NUCLEOTIDE SEQUENCE</scope>
</reference>
<proteinExistence type="predicted"/>
<dbReference type="Pfam" id="PF07727">
    <property type="entry name" value="RVT_2"/>
    <property type="match status" value="1"/>
</dbReference>
<dbReference type="PROSITE" id="PS50158">
    <property type="entry name" value="ZF_CCHC"/>
    <property type="match status" value="1"/>
</dbReference>
<keyword evidence="6" id="KW-1185">Reference proteome</keyword>
<dbReference type="GO" id="GO:0003677">
    <property type="term" value="F:DNA binding"/>
    <property type="evidence" value="ECO:0007669"/>
    <property type="project" value="UniProtKB-KW"/>
</dbReference>
<sequence>MDVKTTFLNSMLREEVYVSQPEGFVDQDNPNHVYRLKKALYGLKQAPCAWYDMLSSFLLEQKFSKGAIDPTLFTWKEEEFLVEKLEGQRKLLFTYGMGEVLIKDGSNGHLIPGVLMPLKSLSINLLKQQGFEIIFEGDKCTLEYMFKNQQGHNMDVDKMRQRHNDHLDDYFESLDKEKTDREKEMPRFVEDTNTSEVHTFYEFVAFLNLIKNDDIISKGWDIYRERFDKVLKWFYNHYLKRPLPGTIPPIIHGVPIHLFDLYKLMDCMGGYLSVQFGQEFGALAEILGLPRSDGEEIRKCYMTYLDVFISYYKTARAPEDPTKVEEDTESLESYQWNSGKTGAPIAEEKEKKKLEHFGIKLEEEEDCKEQQSAYYGKDQSQVICYRCQSSGHYAFECPNKNRKKDQVKYSSYKEASTSKLSDKGDSHSTSSDDYIVIT</sequence>
<evidence type="ECO:0000259" key="3">
    <source>
        <dbReference type="PROSITE" id="PS50158"/>
    </source>
</evidence>
<dbReference type="InterPro" id="IPR001878">
    <property type="entry name" value="Znf_CCHC"/>
</dbReference>
<keyword evidence="1" id="KW-0479">Metal-binding</keyword>